<evidence type="ECO:0000256" key="2">
    <source>
        <dbReference type="ARBA" id="ARBA00022679"/>
    </source>
</evidence>
<protein>
    <recommendedName>
        <fullName evidence="7">Cytosine-specific methyltransferase</fullName>
        <ecNumber evidence="7">2.1.1.37</ecNumber>
    </recommendedName>
</protein>
<comment type="catalytic activity">
    <reaction evidence="7">
        <text>a 2'-deoxycytidine in DNA + S-adenosyl-L-methionine = a 5-methyl-2'-deoxycytidine in DNA + S-adenosyl-L-homocysteine + H(+)</text>
        <dbReference type="Rhea" id="RHEA:13681"/>
        <dbReference type="Rhea" id="RHEA-COMP:11369"/>
        <dbReference type="Rhea" id="RHEA-COMP:11370"/>
        <dbReference type="ChEBI" id="CHEBI:15378"/>
        <dbReference type="ChEBI" id="CHEBI:57856"/>
        <dbReference type="ChEBI" id="CHEBI:59789"/>
        <dbReference type="ChEBI" id="CHEBI:85452"/>
        <dbReference type="ChEBI" id="CHEBI:85454"/>
        <dbReference type="EC" id="2.1.1.37"/>
    </reaction>
</comment>
<proteinExistence type="inferred from homology"/>
<dbReference type="InterPro" id="IPR029063">
    <property type="entry name" value="SAM-dependent_MTases_sf"/>
</dbReference>
<evidence type="ECO:0000313" key="9">
    <source>
        <dbReference type="Proteomes" id="UP000578686"/>
    </source>
</evidence>
<dbReference type="GO" id="GO:0044027">
    <property type="term" value="P:negative regulation of gene expression via chromosomal CpG island methylation"/>
    <property type="evidence" value="ECO:0007669"/>
    <property type="project" value="TreeGrafter"/>
</dbReference>
<dbReference type="AlphaFoldDB" id="A0A7X6D4C1"/>
<keyword evidence="9" id="KW-1185">Reference proteome</keyword>
<dbReference type="InterPro" id="IPR050390">
    <property type="entry name" value="C5-Methyltransferase"/>
</dbReference>
<dbReference type="GO" id="GO:0003677">
    <property type="term" value="F:DNA binding"/>
    <property type="evidence" value="ECO:0007669"/>
    <property type="project" value="TreeGrafter"/>
</dbReference>
<dbReference type="EC" id="2.1.1.37" evidence="7"/>
<evidence type="ECO:0000256" key="4">
    <source>
        <dbReference type="ARBA" id="ARBA00022747"/>
    </source>
</evidence>
<dbReference type="Gene3D" id="3.40.50.150">
    <property type="entry name" value="Vaccinia Virus protein VP39"/>
    <property type="match status" value="1"/>
</dbReference>
<feature type="active site" evidence="5">
    <location>
        <position position="83"/>
    </location>
</feature>
<reference evidence="8 9" key="1">
    <citation type="submission" date="2020-03" db="EMBL/GenBank/DDBJ databases">
        <title>Draft genome of Streptomyces sp. ventii, isolated from the Axial Seamount in the Pacific Ocean, and resequencing of the two type strains Streptomyces lonarensis strain NCL 716 and Streptomyces bohaiensis strain 11A07.</title>
        <authorList>
            <person name="Loughran R.M."/>
            <person name="Pfannmuller K.M."/>
            <person name="Wasson B.J."/>
            <person name="Deadmond M.C."/>
            <person name="Paddock B.E."/>
            <person name="Koyack M.J."/>
            <person name="Gallegos D.A."/>
            <person name="Mitchell E.A."/>
            <person name="Ushijima B."/>
            <person name="Saw J.H."/>
            <person name="Mcphail K.L."/>
            <person name="Videau P."/>
        </authorList>
    </citation>
    <scope>NUCLEOTIDE SEQUENCE [LARGE SCALE GENOMIC DNA]</scope>
    <source>
        <strain evidence="8 9">NCL716</strain>
    </source>
</reference>
<dbReference type="EMBL" id="JAAVJD010000220">
    <property type="protein sequence ID" value="NJQ07957.1"/>
    <property type="molecule type" value="Genomic_DNA"/>
</dbReference>
<dbReference type="PROSITE" id="PS00094">
    <property type="entry name" value="C5_MTASE_1"/>
    <property type="match status" value="1"/>
</dbReference>
<dbReference type="Pfam" id="PF00145">
    <property type="entry name" value="DNA_methylase"/>
    <property type="match status" value="1"/>
</dbReference>
<dbReference type="PANTHER" id="PTHR10629">
    <property type="entry name" value="CYTOSINE-SPECIFIC METHYLTRANSFERASE"/>
    <property type="match status" value="1"/>
</dbReference>
<keyword evidence="3 5" id="KW-0949">S-adenosyl-L-methionine</keyword>
<dbReference type="Gene3D" id="3.90.120.10">
    <property type="entry name" value="DNA Methylase, subunit A, domain 2"/>
    <property type="match status" value="1"/>
</dbReference>
<organism evidence="8 9">
    <name type="scientific">Streptomyces lonarensis</name>
    <dbReference type="NCBI Taxonomy" id="700599"/>
    <lineage>
        <taxon>Bacteria</taxon>
        <taxon>Bacillati</taxon>
        <taxon>Actinomycetota</taxon>
        <taxon>Actinomycetes</taxon>
        <taxon>Kitasatosporales</taxon>
        <taxon>Streptomycetaceae</taxon>
        <taxon>Streptomyces</taxon>
    </lineage>
</organism>
<accession>A0A7X6D4C1</accession>
<dbReference type="PANTHER" id="PTHR10629:SF52">
    <property type="entry name" value="DNA (CYTOSINE-5)-METHYLTRANSFERASE 1"/>
    <property type="match status" value="1"/>
</dbReference>
<dbReference type="SUPFAM" id="SSF53335">
    <property type="entry name" value="S-adenosyl-L-methionine-dependent methyltransferases"/>
    <property type="match status" value="1"/>
</dbReference>
<evidence type="ECO:0000256" key="3">
    <source>
        <dbReference type="ARBA" id="ARBA00022691"/>
    </source>
</evidence>
<dbReference type="RefSeq" id="WP_167973397.1">
    <property type="nucleotide sequence ID" value="NZ_BHZG01000295.1"/>
</dbReference>
<dbReference type="GO" id="GO:0032259">
    <property type="term" value="P:methylation"/>
    <property type="evidence" value="ECO:0007669"/>
    <property type="project" value="UniProtKB-KW"/>
</dbReference>
<comment type="similarity">
    <text evidence="5 6">Belongs to the class I-like SAM-binding methyltransferase superfamily. C5-methyltransferase family.</text>
</comment>
<dbReference type="PRINTS" id="PR00105">
    <property type="entry name" value="C5METTRFRASE"/>
</dbReference>
<keyword evidence="4" id="KW-0680">Restriction system</keyword>
<evidence type="ECO:0000313" key="8">
    <source>
        <dbReference type="EMBL" id="NJQ07957.1"/>
    </source>
</evidence>
<dbReference type="Proteomes" id="UP000578686">
    <property type="component" value="Unassembled WGS sequence"/>
</dbReference>
<dbReference type="GO" id="GO:0003886">
    <property type="term" value="F:DNA (cytosine-5-)-methyltransferase activity"/>
    <property type="evidence" value="ECO:0007669"/>
    <property type="project" value="UniProtKB-EC"/>
</dbReference>
<evidence type="ECO:0000256" key="6">
    <source>
        <dbReference type="RuleBase" id="RU000416"/>
    </source>
</evidence>
<comment type="caution">
    <text evidence="8">The sequence shown here is derived from an EMBL/GenBank/DDBJ whole genome shotgun (WGS) entry which is preliminary data.</text>
</comment>
<dbReference type="GO" id="GO:0009307">
    <property type="term" value="P:DNA restriction-modification system"/>
    <property type="evidence" value="ECO:0007669"/>
    <property type="project" value="UniProtKB-KW"/>
</dbReference>
<sequence>MSRPSAIDLFAGAGGATRGLRDAGFRVLAAVENDPEAAESYRRNHARVLLYEADIRSLSADQIADAVRLNRGDLDLLKACPPCQGFSTLAKGEVDQARNDLVLDVARFVDAFLPRILLLENVPGLRRDRRLVQLVGKLENLGYSFMGSLLDSSRFGVPQRRKRFILMGVRADIKHSEASVIPLNYLPDSFLTTPRTARQVLKHLERYSKPDDPLDVHRKSSEAVLARISAIPIGGNRFDLPEEHQLDCHRKLKNRSAASSYGRIKLDEPAPTMTTRCTTPACGTFVHPTENRGLTLREAATFQSFPIGYHFYGQYGSIERQIGNAVPVRMAKGLGLIARSILSQSRECSIKSSDTV</sequence>
<dbReference type="InterPro" id="IPR001525">
    <property type="entry name" value="C5_MeTfrase"/>
</dbReference>
<keyword evidence="1 5" id="KW-0489">Methyltransferase</keyword>
<dbReference type="InterPro" id="IPR018117">
    <property type="entry name" value="C5_DNA_meth_AS"/>
</dbReference>
<gene>
    <name evidence="8" type="ORF">HCN56_20815</name>
</gene>
<dbReference type="PROSITE" id="PS51679">
    <property type="entry name" value="SAM_MT_C5"/>
    <property type="match status" value="1"/>
</dbReference>
<dbReference type="NCBIfam" id="TIGR00675">
    <property type="entry name" value="dcm"/>
    <property type="match status" value="1"/>
</dbReference>
<evidence type="ECO:0000256" key="7">
    <source>
        <dbReference type="RuleBase" id="RU000417"/>
    </source>
</evidence>
<name>A0A7X6D4C1_9ACTN</name>
<evidence type="ECO:0000256" key="5">
    <source>
        <dbReference type="PROSITE-ProRule" id="PRU01016"/>
    </source>
</evidence>
<evidence type="ECO:0000256" key="1">
    <source>
        <dbReference type="ARBA" id="ARBA00022603"/>
    </source>
</evidence>
<keyword evidence="2 5" id="KW-0808">Transferase</keyword>